<comment type="caution">
    <text evidence="1">The sequence shown here is derived from an EMBL/GenBank/DDBJ whole genome shotgun (WGS) entry which is preliminary data.</text>
</comment>
<proteinExistence type="predicted"/>
<evidence type="ECO:0000313" key="2">
    <source>
        <dbReference type="Proteomes" id="UP000178461"/>
    </source>
</evidence>
<reference evidence="1 2" key="1">
    <citation type="journal article" date="2016" name="Nat. Commun.">
        <title>Thousands of microbial genomes shed light on interconnected biogeochemical processes in an aquifer system.</title>
        <authorList>
            <person name="Anantharaman K."/>
            <person name="Brown C.T."/>
            <person name="Hug L.A."/>
            <person name="Sharon I."/>
            <person name="Castelle C.J."/>
            <person name="Probst A.J."/>
            <person name="Thomas B.C."/>
            <person name="Singh A."/>
            <person name="Wilkins M.J."/>
            <person name="Karaoz U."/>
            <person name="Brodie E.L."/>
            <person name="Williams K.H."/>
            <person name="Hubbard S.S."/>
            <person name="Banfield J.F."/>
        </authorList>
    </citation>
    <scope>NUCLEOTIDE SEQUENCE [LARGE SCALE GENOMIC DNA]</scope>
</reference>
<name>A0A1F6AXM2_9BACT</name>
<protein>
    <submittedName>
        <fullName evidence="1">Uncharacterized protein</fullName>
    </submittedName>
</protein>
<dbReference type="EMBL" id="MFJW01000025">
    <property type="protein sequence ID" value="OGG29431.1"/>
    <property type="molecule type" value="Genomic_DNA"/>
</dbReference>
<evidence type="ECO:0000313" key="1">
    <source>
        <dbReference type="EMBL" id="OGG29431.1"/>
    </source>
</evidence>
<accession>A0A1F6AXM2</accession>
<dbReference type="AlphaFoldDB" id="A0A1F6AXM2"/>
<dbReference type="Proteomes" id="UP000178461">
    <property type="component" value="Unassembled WGS sequence"/>
</dbReference>
<organism evidence="1 2">
    <name type="scientific">Candidatus Gottesmanbacteria bacterium RIFCSPLOWO2_01_FULL_46_21</name>
    <dbReference type="NCBI Taxonomy" id="1798393"/>
    <lineage>
        <taxon>Bacteria</taxon>
        <taxon>Candidatus Gottesmaniibacteriota</taxon>
    </lineage>
</organism>
<sequence>MLKEKMQAPTGISCSWWYTHGNLRRAWRLLTHDQEPLFVFMINRLIPKTNNALEGVNVNLKQKLGDHRGMNTARQAAFLSWYLAFTRVKTGKSLKKLWVWWKTEFSRN</sequence>
<gene>
    <name evidence="1" type="ORF">A2971_02580</name>
</gene>